<protein>
    <recommendedName>
        <fullName evidence="1">DUF4097 domain-containing protein</fullName>
    </recommendedName>
</protein>
<evidence type="ECO:0000313" key="3">
    <source>
        <dbReference type="Proteomes" id="UP001212152"/>
    </source>
</evidence>
<dbReference type="AlphaFoldDB" id="A0AAD5TMJ0"/>
<keyword evidence="3" id="KW-1185">Reference proteome</keyword>
<proteinExistence type="predicted"/>
<gene>
    <name evidence="2" type="ORF">HDU87_001612</name>
</gene>
<dbReference type="InterPro" id="IPR025164">
    <property type="entry name" value="Toastrack_DUF4097"/>
</dbReference>
<accession>A0AAD5TMJ0</accession>
<reference evidence="2" key="1">
    <citation type="submission" date="2020-05" db="EMBL/GenBank/DDBJ databases">
        <title>Phylogenomic resolution of chytrid fungi.</title>
        <authorList>
            <person name="Stajich J.E."/>
            <person name="Amses K."/>
            <person name="Simmons R."/>
            <person name="Seto K."/>
            <person name="Myers J."/>
            <person name="Bonds A."/>
            <person name="Quandt C.A."/>
            <person name="Barry K."/>
            <person name="Liu P."/>
            <person name="Grigoriev I."/>
            <person name="Longcore J.E."/>
            <person name="James T.Y."/>
        </authorList>
    </citation>
    <scope>NUCLEOTIDE SEQUENCE</scope>
    <source>
        <strain evidence="2">JEL0379</strain>
    </source>
</reference>
<organism evidence="2 3">
    <name type="scientific">Geranomyces variabilis</name>
    <dbReference type="NCBI Taxonomy" id="109894"/>
    <lineage>
        <taxon>Eukaryota</taxon>
        <taxon>Fungi</taxon>
        <taxon>Fungi incertae sedis</taxon>
        <taxon>Chytridiomycota</taxon>
        <taxon>Chytridiomycota incertae sedis</taxon>
        <taxon>Chytridiomycetes</taxon>
        <taxon>Spizellomycetales</taxon>
        <taxon>Powellomycetaceae</taxon>
        <taxon>Geranomyces</taxon>
    </lineage>
</organism>
<evidence type="ECO:0000313" key="2">
    <source>
        <dbReference type="EMBL" id="KAJ3180964.1"/>
    </source>
</evidence>
<dbReference type="Proteomes" id="UP001212152">
    <property type="component" value="Unassembled WGS sequence"/>
</dbReference>
<feature type="domain" description="DUF4097" evidence="1">
    <location>
        <begin position="200"/>
        <end position="418"/>
    </location>
</feature>
<name>A0AAD5TMJ0_9FUNG</name>
<dbReference type="EMBL" id="JADGJQ010000014">
    <property type="protein sequence ID" value="KAJ3180964.1"/>
    <property type="molecule type" value="Genomic_DNA"/>
</dbReference>
<dbReference type="Pfam" id="PF13349">
    <property type="entry name" value="DUF4097"/>
    <property type="match status" value="1"/>
</dbReference>
<evidence type="ECO:0000259" key="1">
    <source>
        <dbReference type="Pfam" id="PF13349"/>
    </source>
</evidence>
<sequence length="423" mass="43731">MKGSAAFDPLLLPAAAAAAPAVPARTFSTTKAVFLAVGTLLALAYLAHTEMLAGLFRSSWKGDGASQLCGGKHEFEYRPEPGHWDSAPQPSNVEVALTGLASGEVVVVATSEAKIATTSVVFYLSDLKLAEKITIKQEPNQDGRYKLVIDTPKVLRGQECIRADVRLALPAQQEPKISAAVSADNARVTLQDMRGGVMFNTVDASSKNGRVEARGLDAQGAVHISSYNGAVQAAGITAATFTIESKNGRVVVSDSTVSDAAGFIARSANGGIELRHLHVTTLDTNTANGRTELTDVRVSSADGATVVGHNGAISGDIALADPAAALSATTSTGRVELVVNGNPKTIAASSKTGRVSLRIANDKFSGAFDARSKLGGVEVSGSDVHFTGDARSRSVKTGWRGAEDGGQSVTAETVTGRVSLQFA</sequence>
<comment type="caution">
    <text evidence="2">The sequence shown here is derived from an EMBL/GenBank/DDBJ whole genome shotgun (WGS) entry which is preliminary data.</text>
</comment>